<proteinExistence type="predicted"/>
<evidence type="ECO:0000313" key="2">
    <source>
        <dbReference type="Proteomes" id="UP001247354"/>
    </source>
</evidence>
<evidence type="ECO:0000313" key="1">
    <source>
        <dbReference type="EMBL" id="QXF14477.1"/>
    </source>
</evidence>
<keyword evidence="2" id="KW-1185">Reference proteome</keyword>
<dbReference type="Proteomes" id="UP001247354">
    <property type="component" value="Segment"/>
</dbReference>
<name>A0A8F4NUR8_9VIRU</name>
<protein>
    <submittedName>
        <fullName evidence="1">Capsid protein</fullName>
    </submittedName>
</protein>
<reference evidence="1 2" key="1">
    <citation type="submission" date="2021-02" db="EMBL/GenBank/DDBJ databases">
        <title>A myriad of highly divergent eukaryotic single-strand viruses in serum of pigs.</title>
        <authorList>
            <person name="Tochetto C."/>
            <person name="Cerva C."/>
            <person name="Cibulski S.P."/>
            <person name="Varela A.P.M."/>
            <person name="Lima D.A."/>
            <person name="Teixeira T.F."/>
            <person name="Mayer F.Q."/>
            <person name="Roehe P.M."/>
        </authorList>
    </citation>
    <scope>NUCLEOTIDE SEQUENCE [LARGE SCALE GENOMIC DNA]</scope>
    <source>
        <strain evidence="1">P20_37_BR</strain>
    </source>
</reference>
<accession>A0A8F4NUR8</accession>
<dbReference type="EMBL" id="MW601954">
    <property type="protein sequence ID" value="QXF14477.1"/>
    <property type="molecule type" value="Genomic_DNA"/>
</dbReference>
<gene>
    <name evidence="1" type="primary">cap</name>
</gene>
<sequence>MVYRRSRKRYRRRYGRPRRKVRMSKSLYKRRRYRGNRRRGKKSSGLTVSGNRESCLEYSSFIPMASEVYGSYVGVLRDGFYTWSINPLPAGVVDTPGDAEYVGSWKTTGPDVFSRSIGRTTGEGRMLMDLPLCISQISVRNLVKCNTLFELCKSYRIVSVSCTFTVPERTSDGPNHNLYLMWTHLPKCRAADSESCFGMVAPEPTSLAGGNSPTVWGWNWIANPADIAEACSVDGIENGRNGWQRKQLAYNNPVTISWRPRHAKIIAAHENYTDSGQQGGVAKVFNKTLSNFASDFRLSRGYLPTDIDDSIRAERQYWMGPCIRLIDGDVKATEPIPENPVNNIFDMYGIRVTTTIKVRFKGMNTSDPIFPNYQA</sequence>
<organism evidence="1 2">
    <name type="scientific">Porcine associated circular DNA virus-3</name>
    <dbReference type="NCBI Taxonomy" id="2853798"/>
    <lineage>
        <taxon>Viruses</taxon>
        <taxon>Monodnaviria</taxon>
        <taxon>Shotokuvirae</taxon>
        <taxon>Cressdnaviricota</taxon>
    </lineage>
</organism>